<feature type="short sequence motif" description="DGA/G" evidence="3">
    <location>
        <begin position="219"/>
        <end position="221"/>
    </location>
</feature>
<dbReference type="GeneID" id="110981955"/>
<evidence type="ECO:0000313" key="6">
    <source>
        <dbReference type="Proteomes" id="UP000694845"/>
    </source>
</evidence>
<feature type="active site" description="Proton acceptor" evidence="3">
    <location>
        <position position="219"/>
    </location>
</feature>
<dbReference type="KEGG" id="aplc:110981955"/>
<keyword evidence="3" id="KW-0442">Lipid degradation</keyword>
<dbReference type="GO" id="GO:0016042">
    <property type="term" value="P:lipid catabolic process"/>
    <property type="evidence" value="ECO:0007669"/>
    <property type="project" value="UniProtKB-UniRule"/>
</dbReference>
<evidence type="ECO:0000259" key="5">
    <source>
        <dbReference type="PROSITE" id="PS51635"/>
    </source>
</evidence>
<feature type="active site" description="Nucleophile" evidence="3">
    <location>
        <position position="77"/>
    </location>
</feature>
<feature type="short sequence motif" description="GXGXXG" evidence="3">
    <location>
        <begin position="46"/>
        <end position="51"/>
    </location>
</feature>
<dbReference type="InterPro" id="IPR052580">
    <property type="entry name" value="Lipid_Hydrolase"/>
</dbReference>
<dbReference type="PROSITE" id="PS51635">
    <property type="entry name" value="PNPLA"/>
    <property type="match status" value="1"/>
</dbReference>
<dbReference type="InterPro" id="IPR011992">
    <property type="entry name" value="EF-hand-dom_pair"/>
</dbReference>
<dbReference type="PROSITE" id="PS00018">
    <property type="entry name" value="EF_HAND_1"/>
    <property type="match status" value="2"/>
</dbReference>
<dbReference type="PANTHER" id="PTHR46394:SF1">
    <property type="entry name" value="PNPLA DOMAIN-CONTAINING PROTEIN"/>
    <property type="match status" value="1"/>
</dbReference>
<dbReference type="PANTHER" id="PTHR46394">
    <property type="entry name" value="ANNEXIN"/>
    <property type="match status" value="1"/>
</dbReference>
<dbReference type="SUPFAM" id="SSF47473">
    <property type="entry name" value="EF-hand"/>
    <property type="match status" value="1"/>
</dbReference>
<proteinExistence type="predicted"/>
<name>A0A8B7YSN2_ACAPL</name>
<evidence type="ECO:0000313" key="7">
    <source>
        <dbReference type="RefSeq" id="XP_022095707.1"/>
    </source>
</evidence>
<keyword evidence="1" id="KW-0106">Calcium</keyword>
<dbReference type="RefSeq" id="XP_022095707.1">
    <property type="nucleotide sequence ID" value="XM_022240015.1"/>
</dbReference>
<dbReference type="Proteomes" id="UP000694845">
    <property type="component" value="Unplaced"/>
</dbReference>
<dbReference type="GO" id="GO:0016787">
    <property type="term" value="F:hydrolase activity"/>
    <property type="evidence" value="ECO:0007669"/>
    <property type="project" value="UniProtKB-UniRule"/>
</dbReference>
<dbReference type="AlphaFoldDB" id="A0A8B7YSN2"/>
<feature type="short sequence motif" description="GXSXG" evidence="3">
    <location>
        <begin position="75"/>
        <end position="79"/>
    </location>
</feature>
<gene>
    <name evidence="7" type="primary">LOC110981955</name>
</gene>
<feature type="domain" description="PNPLA" evidence="5">
    <location>
        <begin position="42"/>
        <end position="232"/>
    </location>
</feature>
<dbReference type="Pfam" id="PF01734">
    <property type="entry name" value="Patatin"/>
    <property type="match status" value="1"/>
</dbReference>
<dbReference type="Gene3D" id="3.40.1090.10">
    <property type="entry name" value="Cytosolic phospholipase A2 catalytic domain"/>
    <property type="match status" value="2"/>
</dbReference>
<feature type="domain" description="EF-hand" evidence="4">
    <location>
        <begin position="330"/>
        <end position="365"/>
    </location>
</feature>
<keyword evidence="6" id="KW-1185">Reference proteome</keyword>
<dbReference type="CDD" id="cd07207">
    <property type="entry name" value="Pat_ExoU_VipD_like"/>
    <property type="match status" value="1"/>
</dbReference>
<dbReference type="CDD" id="cd00051">
    <property type="entry name" value="EFh"/>
    <property type="match status" value="1"/>
</dbReference>
<dbReference type="InterPro" id="IPR002641">
    <property type="entry name" value="PNPLA_dom"/>
</dbReference>
<keyword evidence="3" id="KW-0378">Hydrolase</keyword>
<dbReference type="SUPFAM" id="SSF52151">
    <property type="entry name" value="FabD/lysophospholipase-like"/>
    <property type="match status" value="1"/>
</dbReference>
<dbReference type="GO" id="GO:0005509">
    <property type="term" value="F:calcium ion binding"/>
    <property type="evidence" value="ECO:0007669"/>
    <property type="project" value="InterPro"/>
</dbReference>
<dbReference type="PROSITE" id="PS50222">
    <property type="entry name" value="EF_HAND_2"/>
    <property type="match status" value="2"/>
</dbReference>
<dbReference type="InterPro" id="IPR016035">
    <property type="entry name" value="Acyl_Trfase/lysoPLipase"/>
</dbReference>
<evidence type="ECO:0000256" key="3">
    <source>
        <dbReference type="PROSITE-ProRule" id="PRU01161"/>
    </source>
</evidence>
<keyword evidence="2 3" id="KW-0443">Lipid metabolism</keyword>
<dbReference type="InterPro" id="IPR002048">
    <property type="entry name" value="EF_hand_dom"/>
</dbReference>
<evidence type="ECO:0000256" key="1">
    <source>
        <dbReference type="ARBA" id="ARBA00022837"/>
    </source>
</evidence>
<feature type="domain" description="EF-hand" evidence="4">
    <location>
        <begin position="377"/>
        <end position="412"/>
    </location>
</feature>
<dbReference type="Gene3D" id="1.10.238.10">
    <property type="entry name" value="EF-hand"/>
    <property type="match status" value="1"/>
</dbReference>
<accession>A0A8B7YSN2</accession>
<dbReference type="OrthoDB" id="412240at2759"/>
<reference evidence="7" key="1">
    <citation type="submission" date="2025-08" db="UniProtKB">
        <authorList>
            <consortium name="RefSeq"/>
        </authorList>
    </citation>
    <scope>IDENTIFICATION</scope>
</reference>
<protein>
    <submittedName>
        <fullName evidence="7">Uncharacterized protein LOC110981955 isoform X1</fullName>
    </submittedName>
</protein>
<evidence type="ECO:0000259" key="4">
    <source>
        <dbReference type="PROSITE" id="PS50222"/>
    </source>
</evidence>
<evidence type="ECO:0000256" key="2">
    <source>
        <dbReference type="ARBA" id="ARBA00023098"/>
    </source>
</evidence>
<dbReference type="InterPro" id="IPR018247">
    <property type="entry name" value="EF_Hand_1_Ca_BS"/>
</dbReference>
<sequence>MSSKLKKTFRLKTVKLPTVHEPILTEDECDELSRYQYPWHNIVFEGGGMKGFAYGGAVRVLEETGIWSQVKRLAGSSAGAVTAGLLAVGYNSHDLEALFNHPDLERIFLDARFGLFSLFPNMRKRFGWHPGNKLYSWFGKMLYKKTGNADITFEQVYTMYGKELCICVTNINFLDCFYCHVKTTPDMPIRMAMRMSGSIPGVFCTVKNSLSSFPDHYVDGGLLVNYPIHAFDGWYLSMRPEDTFLKRVQPLRDIRKLWDRKERFRHKNERTLGLLLYSDFEPEVMKDALNKRHSYYQDYVQATPNTKLAKKRMKKAKSNYIETQHNILMEAMDKLLAELNKQDVNMDGNIQLDEWMKAFNSKDSEFTDEYKKILFDEDGSDPEKIFNKLDFDQNGEISYRELLYWAEKRGLKLLSAFRGYERREIKSMTEFFSTLMECLLLNMKRVFIQICAVFLTTSLLREIQRQCHRGMFVTVPVRQERVHCIVVWESVKFSSTKGASVAKNITLSLDSAPGSWSTADNDLFRTVGIDCRYLDAMDFNMDTDDKRFLIEQGKLGCMAYLREFVDKFKPPPRRKKLMSQDSKKLDPVTLKVTRLLNSESDAEGLASPMPPTTAVPEDAPDDIFGREMQEVSMKVDKPSSPACNKHVKITLPDMPEDDHDSSRSVASCEDTQLVIGANAAP</sequence>
<organism evidence="6 7">
    <name type="scientific">Acanthaster planci</name>
    <name type="common">Crown-of-thorns starfish</name>
    <dbReference type="NCBI Taxonomy" id="133434"/>
    <lineage>
        <taxon>Eukaryota</taxon>
        <taxon>Metazoa</taxon>
        <taxon>Echinodermata</taxon>
        <taxon>Eleutherozoa</taxon>
        <taxon>Asterozoa</taxon>
        <taxon>Asteroidea</taxon>
        <taxon>Valvatacea</taxon>
        <taxon>Valvatida</taxon>
        <taxon>Acanthasteridae</taxon>
        <taxon>Acanthaster</taxon>
    </lineage>
</organism>